<name>A0A5J4Q5V8_9ZZZZ</name>
<proteinExistence type="predicted"/>
<dbReference type="EMBL" id="SNRY01004548">
    <property type="protein sequence ID" value="KAA6317356.1"/>
    <property type="molecule type" value="Genomic_DNA"/>
</dbReference>
<protein>
    <recommendedName>
        <fullName evidence="2">DUF4465 domain-containing protein</fullName>
    </recommendedName>
</protein>
<evidence type="ECO:0000313" key="1">
    <source>
        <dbReference type="EMBL" id="KAA6317356.1"/>
    </source>
</evidence>
<organism evidence="1">
    <name type="scientific">termite gut metagenome</name>
    <dbReference type="NCBI Taxonomy" id="433724"/>
    <lineage>
        <taxon>unclassified sequences</taxon>
        <taxon>metagenomes</taxon>
        <taxon>organismal metagenomes</taxon>
    </lineage>
</organism>
<dbReference type="Pfam" id="PF14717">
    <property type="entry name" value="DUF4465"/>
    <property type="match status" value="1"/>
</dbReference>
<dbReference type="PROSITE" id="PS51257">
    <property type="entry name" value="PROKAR_LIPOPROTEIN"/>
    <property type="match status" value="1"/>
</dbReference>
<evidence type="ECO:0008006" key="2">
    <source>
        <dbReference type="Google" id="ProtNLM"/>
    </source>
</evidence>
<dbReference type="InterPro" id="IPR027828">
    <property type="entry name" value="DUF4465"/>
</dbReference>
<sequence length="250" mass="27660">MKKLHLLLVLVSVLIFSGCQKDDEKETIVINLEELLNGTNQEFTTSEGKIDGWYTKANFKEPLNILQFDHYYSEGEYGGFGGGFTYTNYTDTTTPGYSNLAAITGKGQSGSIYLTANASSFTPARITNLQSDKYKFAGAWVTNSTYAYLAVKDGNDGYGGVKGPFTADDYFILTAKGYDFSGKSIGKVDFYLADFRNGKSDIVSTWAWVDFTPIASAEYIEFEMSSTDNDQNGMLTPSYFCMDDVTLTEK</sequence>
<reference evidence="1" key="1">
    <citation type="submission" date="2019-03" db="EMBL/GenBank/DDBJ databases">
        <title>Single cell metagenomics reveals metabolic interactions within the superorganism composed of flagellate Streblomastix strix and complex community of Bacteroidetes bacteria on its surface.</title>
        <authorList>
            <person name="Treitli S.C."/>
            <person name="Kolisko M."/>
            <person name="Husnik F."/>
            <person name="Keeling P."/>
            <person name="Hampl V."/>
        </authorList>
    </citation>
    <scope>NUCLEOTIDE SEQUENCE</scope>
    <source>
        <strain evidence="1">STM</strain>
    </source>
</reference>
<gene>
    <name evidence="1" type="ORF">EZS27_032473</name>
</gene>
<dbReference type="Gene3D" id="2.60.120.1350">
    <property type="entry name" value="Protein of unknown function DUF4465"/>
    <property type="match status" value="1"/>
</dbReference>
<accession>A0A5J4Q5V8</accession>
<dbReference type="AlphaFoldDB" id="A0A5J4Q5V8"/>
<comment type="caution">
    <text evidence="1">The sequence shown here is derived from an EMBL/GenBank/DDBJ whole genome shotgun (WGS) entry which is preliminary data.</text>
</comment>